<proteinExistence type="predicted"/>
<organism evidence="1">
    <name type="scientific">uncultured marine group II/III euryarchaeote KM3_83_G03</name>
    <dbReference type="NCBI Taxonomy" id="1456522"/>
    <lineage>
        <taxon>Archaea</taxon>
        <taxon>Methanobacteriati</taxon>
        <taxon>Methanobacteriota</taxon>
        <taxon>environmental samples</taxon>
    </lineage>
</organism>
<dbReference type="PROSITE" id="PS51257">
    <property type="entry name" value="PROKAR_LIPOPROTEIN"/>
    <property type="match status" value="1"/>
</dbReference>
<evidence type="ECO:0000313" key="1">
    <source>
        <dbReference type="EMBL" id="AIF18665.1"/>
    </source>
</evidence>
<evidence type="ECO:0008006" key="2">
    <source>
        <dbReference type="Google" id="ProtNLM"/>
    </source>
</evidence>
<sequence>MENYIKLNFIRLFMTLTKILMLLLVLATLIGCQQLVIDTEEISNASFIEEIQPDVIEVDKGVSPSEADYSIIVTATAGEHIKLNPQAFDPDNDEIEYIFSEPFDEFGNWQTAKNDAGDYLVTIKAFDGVDYTPQDILVRVFSPNMPPVMNCPSKVTVDEGDLIKLNCNIKDPEGDEVVVTYRGFMGTSRYQTTYDDSGEYEVTVTAWNKDNVDDRVQNNVKIVVRNVNRMPIVNFGFGNQITGSEGDLVVVRPTIDDPEDSEVKVRYSEPFDDNGEWKTKTGDAGAYDASVVVSDGPNVLKKEFKVIIAEVNTAPKLKNIPDVHVFEGETVELDVQATDREGDYIYITISSDYMGSDKHTTTYDDAQPNGCEKKGCTVEHTVLVTASDGNLEESQEVTIKVTDRNRPPVFRVLA</sequence>
<dbReference type="AlphaFoldDB" id="A0A075HT66"/>
<name>A0A075HT66_9EURY</name>
<accession>A0A075HT66</accession>
<reference evidence="1" key="1">
    <citation type="journal article" date="2014" name="Genome Biol. Evol.">
        <title>Pangenome evidence for extensive interdomain horizontal transfer affecting lineage core and shell genes in uncultured planktonic thaumarchaeota and euryarchaeota.</title>
        <authorList>
            <person name="Deschamps P."/>
            <person name="Zivanovic Y."/>
            <person name="Moreira D."/>
            <person name="Rodriguez-Valera F."/>
            <person name="Lopez-Garcia P."/>
        </authorList>
    </citation>
    <scope>NUCLEOTIDE SEQUENCE</scope>
</reference>
<protein>
    <recommendedName>
        <fullName evidence="2">Cadherin domain-containing protein</fullName>
    </recommendedName>
</protein>
<dbReference type="EMBL" id="KF901116">
    <property type="protein sequence ID" value="AIF18665.1"/>
    <property type="molecule type" value="Genomic_DNA"/>
</dbReference>